<accession>A0ABN9ZBU6</accession>
<name>A0ABN9ZBU6_PIPNA</name>
<keyword evidence="2" id="KW-1185">Reference proteome</keyword>
<evidence type="ECO:0000313" key="2">
    <source>
        <dbReference type="Proteomes" id="UP001314169"/>
    </source>
</evidence>
<evidence type="ECO:0000313" key="1">
    <source>
        <dbReference type="EMBL" id="CAK6433687.1"/>
    </source>
</evidence>
<gene>
    <name evidence="1" type="ORF">MPIPNATIZW_LOCUS1993</name>
</gene>
<dbReference type="EMBL" id="OY882867">
    <property type="protein sequence ID" value="CAK6433687.1"/>
    <property type="molecule type" value="Genomic_DNA"/>
</dbReference>
<dbReference type="Proteomes" id="UP001314169">
    <property type="component" value="Chromosome 10"/>
</dbReference>
<reference evidence="1" key="1">
    <citation type="submission" date="2023-12" db="EMBL/GenBank/DDBJ databases">
        <authorList>
            <person name="Brown T."/>
        </authorList>
    </citation>
    <scope>NUCLEOTIDE SEQUENCE</scope>
</reference>
<protein>
    <submittedName>
        <fullName evidence="1">Uncharacterized protein</fullName>
    </submittedName>
</protein>
<sequence length="105" mass="12000">MGLGEERENSGYKWETLFLPSYPAHMYTDDITEMVYELCDHISKCLGRLELGALFGHSWNPSRSAGVTSFLGGPLMEGWGTESREMAVRMLTLDPYLNRERMPYT</sequence>
<proteinExistence type="predicted"/>
<organism evidence="1 2">
    <name type="scientific">Pipistrellus nathusii</name>
    <name type="common">Nathusius' pipistrelle</name>
    <dbReference type="NCBI Taxonomy" id="59473"/>
    <lineage>
        <taxon>Eukaryota</taxon>
        <taxon>Metazoa</taxon>
        <taxon>Chordata</taxon>
        <taxon>Craniata</taxon>
        <taxon>Vertebrata</taxon>
        <taxon>Euteleostomi</taxon>
        <taxon>Mammalia</taxon>
        <taxon>Eutheria</taxon>
        <taxon>Laurasiatheria</taxon>
        <taxon>Chiroptera</taxon>
        <taxon>Yangochiroptera</taxon>
        <taxon>Vespertilionidae</taxon>
        <taxon>Pipistrellus</taxon>
    </lineage>
</organism>